<keyword evidence="2" id="KW-0472">Membrane</keyword>
<sequence>MKKTLIGTVMLVLLMVFPIPAFADDFTIKDFKIDAQLETDGNVQVKELLTYEFDGSFNGITRDIFPKEGSKISDLHAEENGKSLKIEGENGSYKIHRKAKDETVAIELSYTIVGGVEKYADMAQFYWPFFDDRNETDFGNTVITIRPPEATNDVIAMGYDAARGSEMTDDAGTVVYKLGEVSAGTNADVRIGVDEALFPGAVQTNDQQIRPELEKEQASLAAAQARYDNMHKLSGKAAPFIVGGAVLLLLLIGVYVMRTENKRREKAAMDYPEAYFVPEASMSLPATLRYTVPHVESTQIQTTALLDLLRKGYIEREGEDAFRVVSRDTEYEHERLLIEWLFDGFGDGETFSYNDLDVLEGDKLSVQQEVTKYNTLQSAWEKSIREELGQNDLKGGAKGVRILAIIAGFLLIAPMIVFGIYNQPMWLVFLIFPSLILVLFGFLYAPKTVKGLGIQNQWDVFRKRLPDVTESDLNDQLDDEQKRAVIYGIGTKTLDEKKMVSSDPSVYERGYVPPVMYYFPIGTLAYTQLNRADSAVAASSTASSSVSGGGGGVGGGGGGAGAF</sequence>
<evidence type="ECO:0000256" key="3">
    <source>
        <dbReference type="SAM" id="SignalP"/>
    </source>
</evidence>
<keyword evidence="2" id="KW-1133">Transmembrane helix</keyword>
<evidence type="ECO:0000256" key="2">
    <source>
        <dbReference type="SAM" id="Phobius"/>
    </source>
</evidence>
<dbReference type="RefSeq" id="WP_323691493.1">
    <property type="nucleotide sequence ID" value="NZ_CP116341.1"/>
</dbReference>
<keyword evidence="3" id="KW-0732">Signal</keyword>
<feature type="chain" id="PRO_5045702324" evidence="3">
    <location>
        <begin position="24"/>
        <end position="563"/>
    </location>
</feature>
<proteinExistence type="predicted"/>
<dbReference type="InterPro" id="IPR048389">
    <property type="entry name" value="YciQ-like_C"/>
</dbReference>
<organism evidence="6 7">
    <name type="scientific">Sporosarcina jeotgali</name>
    <dbReference type="NCBI Taxonomy" id="3020056"/>
    <lineage>
        <taxon>Bacteria</taxon>
        <taxon>Bacillati</taxon>
        <taxon>Bacillota</taxon>
        <taxon>Bacilli</taxon>
        <taxon>Bacillales</taxon>
        <taxon>Caryophanaceae</taxon>
        <taxon>Sporosarcina</taxon>
    </lineage>
</organism>
<accession>A0ABZ0KVA3</accession>
<feature type="compositionally biased region" description="Gly residues" evidence="1">
    <location>
        <begin position="547"/>
        <end position="563"/>
    </location>
</feature>
<evidence type="ECO:0000313" key="7">
    <source>
        <dbReference type="Proteomes" id="UP001303532"/>
    </source>
</evidence>
<evidence type="ECO:0000259" key="4">
    <source>
        <dbReference type="Pfam" id="PF09972"/>
    </source>
</evidence>
<dbReference type="EMBL" id="CP116341">
    <property type="protein sequence ID" value="WOV83807.1"/>
    <property type="molecule type" value="Genomic_DNA"/>
</dbReference>
<evidence type="ECO:0000256" key="1">
    <source>
        <dbReference type="SAM" id="MobiDB-lite"/>
    </source>
</evidence>
<dbReference type="InterPro" id="IPR018702">
    <property type="entry name" value="DUF2207"/>
</dbReference>
<reference evidence="6 7" key="1">
    <citation type="submission" date="2023-01" db="EMBL/GenBank/DDBJ databases">
        <title>Sporosarcina sp. nov., isolated from Korean tranditional fermented seafood 'Jeotgal'.</title>
        <authorList>
            <person name="Yang A.-I."/>
        </authorList>
    </citation>
    <scope>NUCLEOTIDE SEQUENCE [LARGE SCALE GENOMIC DNA]</scope>
    <source>
        <strain evidence="6 7">B2O-1</strain>
    </source>
</reference>
<gene>
    <name evidence="6" type="ORF">PGH26_13125</name>
</gene>
<keyword evidence="7" id="KW-1185">Reference proteome</keyword>
<feature type="domain" description="DUF2207" evidence="4">
    <location>
        <begin position="27"/>
        <end position="191"/>
    </location>
</feature>
<name>A0ABZ0KVA3_9BACL</name>
<feature type="domain" description="Predicted membrane protein YciQ-like C-terminal" evidence="5">
    <location>
        <begin position="298"/>
        <end position="474"/>
    </location>
</feature>
<feature type="region of interest" description="Disordered" evidence="1">
    <location>
        <begin position="541"/>
        <end position="563"/>
    </location>
</feature>
<protein>
    <submittedName>
        <fullName evidence="6">DUF2207 domain-containing protein</fullName>
    </submittedName>
</protein>
<evidence type="ECO:0000313" key="6">
    <source>
        <dbReference type="EMBL" id="WOV83807.1"/>
    </source>
</evidence>
<dbReference type="Pfam" id="PF09972">
    <property type="entry name" value="DUF2207"/>
    <property type="match status" value="1"/>
</dbReference>
<dbReference type="Proteomes" id="UP001303532">
    <property type="component" value="Chromosome"/>
</dbReference>
<evidence type="ECO:0000259" key="5">
    <source>
        <dbReference type="Pfam" id="PF20990"/>
    </source>
</evidence>
<feature type="transmembrane region" description="Helical" evidence="2">
    <location>
        <begin position="402"/>
        <end position="421"/>
    </location>
</feature>
<feature type="transmembrane region" description="Helical" evidence="2">
    <location>
        <begin position="427"/>
        <end position="445"/>
    </location>
</feature>
<feature type="transmembrane region" description="Helical" evidence="2">
    <location>
        <begin position="237"/>
        <end position="257"/>
    </location>
</feature>
<dbReference type="Pfam" id="PF20990">
    <property type="entry name" value="DUF2207_C"/>
    <property type="match status" value="1"/>
</dbReference>
<keyword evidence="2" id="KW-0812">Transmembrane</keyword>
<feature type="signal peptide" evidence="3">
    <location>
        <begin position="1"/>
        <end position="23"/>
    </location>
</feature>